<name>A0A8H6LXE2_9AGAR</name>
<gene>
    <name evidence="1" type="ORF">DFP72DRAFT_855545</name>
</gene>
<dbReference type="OrthoDB" id="3050358at2759"/>
<accession>A0A8H6LXE2</accession>
<dbReference type="EMBL" id="JACGCI010000094">
    <property type="protein sequence ID" value="KAF6746285.1"/>
    <property type="molecule type" value="Genomic_DNA"/>
</dbReference>
<organism evidence="1 2">
    <name type="scientific">Ephemerocybe angulata</name>
    <dbReference type="NCBI Taxonomy" id="980116"/>
    <lineage>
        <taxon>Eukaryota</taxon>
        <taxon>Fungi</taxon>
        <taxon>Dikarya</taxon>
        <taxon>Basidiomycota</taxon>
        <taxon>Agaricomycotina</taxon>
        <taxon>Agaricomycetes</taxon>
        <taxon>Agaricomycetidae</taxon>
        <taxon>Agaricales</taxon>
        <taxon>Agaricineae</taxon>
        <taxon>Psathyrellaceae</taxon>
        <taxon>Ephemerocybe</taxon>
    </lineage>
</organism>
<evidence type="ECO:0000313" key="2">
    <source>
        <dbReference type="Proteomes" id="UP000521943"/>
    </source>
</evidence>
<keyword evidence="2" id="KW-1185">Reference proteome</keyword>
<evidence type="ECO:0000313" key="1">
    <source>
        <dbReference type="EMBL" id="KAF6746285.1"/>
    </source>
</evidence>
<dbReference type="AlphaFoldDB" id="A0A8H6LXE2"/>
<dbReference type="Proteomes" id="UP000521943">
    <property type="component" value="Unassembled WGS sequence"/>
</dbReference>
<sequence length="305" mass="33717">MANTTCSGTSSKADIRTSACILSLANETLYLIADILAREPIDLTSFMLSCKPLAAIAENVRYSGLMISGVPGRRLMSTLLSGTTAATRYCITVKRVWFRGSGGCDMHLMSSLLAEMLPRLGGLTALWLEASPLDAIQLMERMRKNGMIRERIHPAFFIRDVASSGPCTPLKNPCLKFVRLSGDPVMAGIIAHRRLEELDMSHLMDHDEFAHFISNAEHSNLGDALKSLTIKLGRIIKIELALPLIATAFPELVSLTIEQTQLSVKVQSNELPSRRALTDRNHPARTRWTILQPRLQFSPSSKISY</sequence>
<protein>
    <submittedName>
        <fullName evidence="1">Uncharacterized protein</fullName>
    </submittedName>
</protein>
<reference evidence="1 2" key="1">
    <citation type="submission" date="2020-07" db="EMBL/GenBank/DDBJ databases">
        <title>Comparative genomics of pyrophilous fungi reveals a link between fire events and developmental genes.</title>
        <authorList>
            <consortium name="DOE Joint Genome Institute"/>
            <person name="Steindorff A.S."/>
            <person name="Carver A."/>
            <person name="Calhoun S."/>
            <person name="Stillman K."/>
            <person name="Liu H."/>
            <person name="Lipzen A."/>
            <person name="Pangilinan J."/>
            <person name="Labutti K."/>
            <person name="Bruns T.D."/>
            <person name="Grigoriev I.V."/>
        </authorList>
    </citation>
    <scope>NUCLEOTIDE SEQUENCE [LARGE SCALE GENOMIC DNA]</scope>
    <source>
        <strain evidence="1 2">CBS 144469</strain>
    </source>
</reference>
<comment type="caution">
    <text evidence="1">The sequence shown here is derived from an EMBL/GenBank/DDBJ whole genome shotgun (WGS) entry which is preliminary data.</text>
</comment>
<proteinExistence type="predicted"/>